<dbReference type="PANTHER" id="PTHR34929:SF1">
    <property type="entry name" value="INAF MOTIF CONTAINING 2"/>
    <property type="match status" value="1"/>
</dbReference>
<feature type="region of interest" description="Disordered" evidence="1">
    <location>
        <begin position="1"/>
        <end position="33"/>
    </location>
</feature>
<feature type="transmembrane region" description="Helical" evidence="2">
    <location>
        <begin position="38"/>
        <end position="60"/>
    </location>
</feature>
<dbReference type="PANTHER" id="PTHR34929">
    <property type="entry name" value="ZGC:153157"/>
    <property type="match status" value="1"/>
</dbReference>
<evidence type="ECO:0000256" key="2">
    <source>
        <dbReference type="SAM" id="Phobius"/>
    </source>
</evidence>
<reference evidence="3 4" key="1">
    <citation type="submission" date="2017-07" db="EMBL/GenBank/DDBJ databases">
        <authorList>
            <person name="Talla V."/>
            <person name="Backstrom N."/>
        </authorList>
    </citation>
    <scope>NUCLEOTIDE SEQUENCE [LARGE SCALE GENOMIC DNA]</scope>
</reference>
<dbReference type="Proteomes" id="UP000324832">
    <property type="component" value="Unassembled WGS sequence"/>
</dbReference>
<evidence type="ECO:0008006" key="5">
    <source>
        <dbReference type="Google" id="ProtNLM"/>
    </source>
</evidence>
<keyword evidence="4" id="KW-1185">Reference proteome</keyword>
<dbReference type="AlphaFoldDB" id="A0A5E4Q1Z9"/>
<keyword evidence="2" id="KW-1133">Transmembrane helix</keyword>
<evidence type="ECO:0000313" key="3">
    <source>
        <dbReference type="EMBL" id="VVC91518.1"/>
    </source>
</evidence>
<keyword evidence="2" id="KW-0812">Transmembrane</keyword>
<proteinExistence type="predicted"/>
<evidence type="ECO:0000313" key="4">
    <source>
        <dbReference type="Proteomes" id="UP000324832"/>
    </source>
</evidence>
<dbReference type="Pfam" id="PF15018">
    <property type="entry name" value="InaF-motif"/>
    <property type="match status" value="1"/>
</dbReference>
<gene>
    <name evidence="3" type="ORF">LSINAPIS_LOCUS4171</name>
</gene>
<protein>
    <recommendedName>
        <fullName evidence="5">InaF motif containing 2</fullName>
    </recommendedName>
</protein>
<dbReference type="EMBL" id="FZQP02001081">
    <property type="protein sequence ID" value="VVC91518.1"/>
    <property type="molecule type" value="Genomic_DNA"/>
</dbReference>
<organism evidence="3 4">
    <name type="scientific">Leptidea sinapis</name>
    <dbReference type="NCBI Taxonomy" id="189913"/>
    <lineage>
        <taxon>Eukaryota</taxon>
        <taxon>Metazoa</taxon>
        <taxon>Ecdysozoa</taxon>
        <taxon>Arthropoda</taxon>
        <taxon>Hexapoda</taxon>
        <taxon>Insecta</taxon>
        <taxon>Pterygota</taxon>
        <taxon>Neoptera</taxon>
        <taxon>Endopterygota</taxon>
        <taxon>Lepidoptera</taxon>
        <taxon>Glossata</taxon>
        <taxon>Ditrysia</taxon>
        <taxon>Papilionoidea</taxon>
        <taxon>Pieridae</taxon>
        <taxon>Dismorphiinae</taxon>
        <taxon>Leptidea</taxon>
    </lineage>
</organism>
<name>A0A5E4Q1Z9_9NEOP</name>
<evidence type="ECO:0000256" key="1">
    <source>
        <dbReference type="SAM" id="MobiDB-lite"/>
    </source>
</evidence>
<accession>A0A5E4Q1Z9</accession>
<keyword evidence="2" id="KW-0472">Membrane</keyword>
<dbReference type="InterPro" id="IPR029162">
    <property type="entry name" value="InaF-motif"/>
</dbReference>
<sequence length="82" mass="8942">MSANQKDEESAVEDTGAGPAAPTKEVQRDKSSSKVVRVLTVFAYLFSVSFAAILLSVYYVCIWKSPDAHEAQGYGTKMYSNT</sequence>